<dbReference type="GO" id="GO:0005634">
    <property type="term" value="C:nucleus"/>
    <property type="evidence" value="ECO:0007669"/>
    <property type="project" value="TreeGrafter"/>
</dbReference>
<evidence type="ECO:0000313" key="3">
    <source>
        <dbReference type="EMBL" id="CAF2064972.1"/>
    </source>
</evidence>
<dbReference type="PANTHER" id="PTHR24113:SF15">
    <property type="entry name" value="NACHT DOMAIN-CONTAINING PROTEIN"/>
    <property type="match status" value="1"/>
</dbReference>
<name>A0A816LJN8_9BILA</name>
<dbReference type="EMBL" id="CAJOBG010007618">
    <property type="protein sequence ID" value="CAF4221935.1"/>
    <property type="molecule type" value="Genomic_DNA"/>
</dbReference>
<gene>
    <name evidence="2" type="ORF">MBJ925_LOCUS5457</name>
    <name evidence="6" type="ORF">OVN521_LOCUS27490</name>
    <name evidence="5" type="ORF">SMN809_LOCUS13395</name>
    <name evidence="4" type="ORF">UXM345_LOCUS4861</name>
    <name evidence="1" type="ORF">WKI299_LOCUS1103</name>
    <name evidence="3" type="ORF">XDN619_LOCUS11312</name>
</gene>
<dbReference type="GO" id="GO:0005829">
    <property type="term" value="C:cytosol"/>
    <property type="evidence" value="ECO:0007669"/>
    <property type="project" value="TreeGrafter"/>
</dbReference>
<dbReference type="Proteomes" id="UP000663866">
    <property type="component" value="Unassembled WGS sequence"/>
</dbReference>
<dbReference type="EMBL" id="CAJOBF010000344">
    <property type="protein sequence ID" value="CAF3801944.1"/>
    <property type="molecule type" value="Genomic_DNA"/>
</dbReference>
<organism evidence="1 7">
    <name type="scientific">Rotaria magnacalcarata</name>
    <dbReference type="NCBI Taxonomy" id="392030"/>
    <lineage>
        <taxon>Eukaryota</taxon>
        <taxon>Metazoa</taxon>
        <taxon>Spiralia</taxon>
        <taxon>Gnathifera</taxon>
        <taxon>Rotifera</taxon>
        <taxon>Eurotatoria</taxon>
        <taxon>Bdelloidea</taxon>
        <taxon>Philodinida</taxon>
        <taxon>Philodinidae</taxon>
        <taxon>Rotaria</taxon>
    </lineage>
</organism>
<dbReference type="EMBL" id="CAJOBI010005285">
    <property type="protein sequence ID" value="CAF4027595.1"/>
    <property type="molecule type" value="Genomic_DNA"/>
</dbReference>
<dbReference type="Gene3D" id="3.80.10.10">
    <property type="entry name" value="Ribonuclease Inhibitor"/>
    <property type="match status" value="2"/>
</dbReference>
<comment type="caution">
    <text evidence="1">The sequence shown here is derived from an EMBL/GenBank/DDBJ whole genome shotgun (WGS) entry which is preliminary data.</text>
</comment>
<dbReference type="EMBL" id="CAJNRF010000061">
    <property type="protein sequence ID" value="CAF1934225.1"/>
    <property type="molecule type" value="Genomic_DNA"/>
</dbReference>
<dbReference type="InterPro" id="IPR027038">
    <property type="entry name" value="RanGap"/>
</dbReference>
<evidence type="ECO:0000313" key="4">
    <source>
        <dbReference type="EMBL" id="CAF3801944.1"/>
    </source>
</evidence>
<dbReference type="GO" id="GO:0031267">
    <property type="term" value="F:small GTPase binding"/>
    <property type="evidence" value="ECO:0007669"/>
    <property type="project" value="TreeGrafter"/>
</dbReference>
<accession>A0A816LJN8</accession>
<evidence type="ECO:0000313" key="5">
    <source>
        <dbReference type="EMBL" id="CAF4027595.1"/>
    </source>
</evidence>
<evidence type="ECO:0000313" key="7">
    <source>
        <dbReference type="Proteomes" id="UP000663856"/>
    </source>
</evidence>
<dbReference type="InterPro" id="IPR032675">
    <property type="entry name" value="LRR_dom_sf"/>
</dbReference>
<evidence type="ECO:0000313" key="1">
    <source>
        <dbReference type="EMBL" id="CAF1934225.1"/>
    </source>
</evidence>
<keyword evidence="8" id="KW-1185">Reference proteome</keyword>
<reference evidence="1" key="1">
    <citation type="submission" date="2021-02" db="EMBL/GenBank/DDBJ databases">
        <authorList>
            <person name="Nowell W R."/>
        </authorList>
    </citation>
    <scope>NUCLEOTIDE SEQUENCE</scope>
</reference>
<dbReference type="SUPFAM" id="SSF52047">
    <property type="entry name" value="RNI-like"/>
    <property type="match status" value="1"/>
</dbReference>
<dbReference type="SMART" id="SM00368">
    <property type="entry name" value="LRR_RI"/>
    <property type="match status" value="7"/>
</dbReference>
<evidence type="ECO:0000313" key="2">
    <source>
        <dbReference type="EMBL" id="CAF1942269.1"/>
    </source>
</evidence>
<dbReference type="AlphaFoldDB" id="A0A816LJN8"/>
<dbReference type="EMBL" id="CAJNRG010004301">
    <property type="protein sequence ID" value="CAF2064972.1"/>
    <property type="molecule type" value="Genomic_DNA"/>
</dbReference>
<protein>
    <submittedName>
        <fullName evidence="1">Uncharacterized protein</fullName>
    </submittedName>
</protein>
<proteinExistence type="predicted"/>
<dbReference type="InterPro" id="IPR001611">
    <property type="entry name" value="Leu-rich_rpt"/>
</dbReference>
<dbReference type="GO" id="GO:0048471">
    <property type="term" value="C:perinuclear region of cytoplasm"/>
    <property type="evidence" value="ECO:0007669"/>
    <property type="project" value="TreeGrafter"/>
</dbReference>
<evidence type="ECO:0000313" key="8">
    <source>
        <dbReference type="Proteomes" id="UP000663866"/>
    </source>
</evidence>
<dbReference type="Proteomes" id="UP000663887">
    <property type="component" value="Unassembled WGS sequence"/>
</dbReference>
<dbReference type="EMBL" id="CAJNRE010001399">
    <property type="protein sequence ID" value="CAF1942269.1"/>
    <property type="molecule type" value="Genomic_DNA"/>
</dbReference>
<dbReference type="Proteomes" id="UP000663824">
    <property type="component" value="Unassembled WGS sequence"/>
</dbReference>
<sequence>MNTVTNNETYQNIELEKCMEEIRYGEIILLGMNLIDRDVPIIIKNALNSENHCLQLNENNLTFNGIKMLTDALKANTVLDELLLSNNSNIGDNGIEYLVDLLMNYNRTLKVLDVSKINLTDCGLVLLANGLKANINLTEIRLGGNNFTNGGIKILADALKTNSTISDLDLSENNLTSECVKILADALKYNTTLKILDLSRNENIQDDGIEYLSQVLLDDNRTLSSLKLDMTGITDHGFKVLCDVVRTYSTLKCLFVNCNRLITDACIDFLILTLQETSTLRLLGMHYCYLSKHGRKLLHNQAQHSQVRLELNQE</sequence>
<dbReference type="PANTHER" id="PTHR24113">
    <property type="entry name" value="RAN GTPASE-ACTIVATING PROTEIN 1"/>
    <property type="match status" value="1"/>
</dbReference>
<dbReference type="Proteomes" id="UP000663842">
    <property type="component" value="Unassembled WGS sequence"/>
</dbReference>
<evidence type="ECO:0000313" key="6">
    <source>
        <dbReference type="EMBL" id="CAF4221935.1"/>
    </source>
</evidence>
<dbReference type="Proteomes" id="UP000663856">
    <property type="component" value="Unassembled WGS sequence"/>
</dbReference>
<dbReference type="Proteomes" id="UP000676336">
    <property type="component" value="Unassembled WGS sequence"/>
</dbReference>
<dbReference type="Pfam" id="PF13516">
    <property type="entry name" value="LRR_6"/>
    <property type="match status" value="4"/>
</dbReference>
<dbReference type="GO" id="GO:0005096">
    <property type="term" value="F:GTPase activator activity"/>
    <property type="evidence" value="ECO:0007669"/>
    <property type="project" value="UniProtKB-KW"/>
</dbReference>
<dbReference type="GO" id="GO:0006913">
    <property type="term" value="P:nucleocytoplasmic transport"/>
    <property type="evidence" value="ECO:0007669"/>
    <property type="project" value="TreeGrafter"/>
</dbReference>